<evidence type="ECO:0000313" key="5">
    <source>
        <dbReference type="EMBL" id="RVU14083.1"/>
    </source>
</evidence>
<organism evidence="5 6">
    <name type="scientific">Methylobacterium oryzihabitans</name>
    <dbReference type="NCBI Taxonomy" id="2499852"/>
    <lineage>
        <taxon>Bacteria</taxon>
        <taxon>Pseudomonadati</taxon>
        <taxon>Pseudomonadota</taxon>
        <taxon>Alphaproteobacteria</taxon>
        <taxon>Hyphomicrobiales</taxon>
        <taxon>Methylobacteriaceae</taxon>
        <taxon>Methylobacterium</taxon>
    </lineage>
</organism>
<reference evidence="5 6" key="1">
    <citation type="submission" date="2019-01" db="EMBL/GenBank/DDBJ databases">
        <authorList>
            <person name="Chen W.-M."/>
        </authorList>
    </citation>
    <scope>NUCLEOTIDE SEQUENCE [LARGE SCALE GENOMIC DNA]</scope>
    <source>
        <strain evidence="5 6">TER-1</strain>
    </source>
</reference>
<dbReference type="PANTHER" id="PTHR11358:SF26">
    <property type="entry name" value="GUANIDINO ACID HYDROLASE, MITOCHONDRIAL"/>
    <property type="match status" value="1"/>
</dbReference>
<comment type="caution">
    <text evidence="5">The sequence shown here is derived from an EMBL/GenBank/DDBJ whole genome shotgun (WGS) entry which is preliminary data.</text>
</comment>
<dbReference type="Proteomes" id="UP000286997">
    <property type="component" value="Unassembled WGS sequence"/>
</dbReference>
<dbReference type="GO" id="GO:0033389">
    <property type="term" value="P:putrescine biosynthetic process from arginine, via agmatine"/>
    <property type="evidence" value="ECO:0007669"/>
    <property type="project" value="TreeGrafter"/>
</dbReference>
<protein>
    <recommendedName>
        <fullName evidence="7">Arginase</fullName>
    </recommendedName>
</protein>
<dbReference type="GO" id="GO:0008783">
    <property type="term" value="F:agmatinase activity"/>
    <property type="evidence" value="ECO:0007669"/>
    <property type="project" value="TreeGrafter"/>
</dbReference>
<dbReference type="InterPro" id="IPR006035">
    <property type="entry name" value="Ureohydrolase"/>
</dbReference>
<gene>
    <name evidence="5" type="ORF">EOE48_24930</name>
</gene>
<evidence type="ECO:0000256" key="3">
    <source>
        <dbReference type="PROSITE-ProRule" id="PRU00742"/>
    </source>
</evidence>
<evidence type="ECO:0008006" key="7">
    <source>
        <dbReference type="Google" id="ProtNLM"/>
    </source>
</evidence>
<evidence type="ECO:0000256" key="1">
    <source>
        <dbReference type="ARBA" id="ARBA00022723"/>
    </source>
</evidence>
<dbReference type="EMBL" id="SACP01000036">
    <property type="protein sequence ID" value="RVU14083.1"/>
    <property type="molecule type" value="Genomic_DNA"/>
</dbReference>
<dbReference type="GO" id="GO:0046872">
    <property type="term" value="F:metal ion binding"/>
    <property type="evidence" value="ECO:0007669"/>
    <property type="project" value="UniProtKB-KW"/>
</dbReference>
<sequence length="407" mass="41764">MVTARRAVSVSAQSRAQWIATQPTVNPAASATGTSSITLIAVLAGPQEGAMLHCKTLPDHPRRCTAAFPAAPISQMRRNLSRRRASSTRTFAAGRPPMPAPPRPTFAGLPAGDPDRLAGTGVAILGVANASPYEIGQESHAAAAPAALRAASASFALSHLDFDLDGPFPAPDGGVVDCGDVATDPSDPEGNRTRIRTAVGAVLAAGAAPLVLGGDDSVPIPVLQAYEGHGPLTILQIDAHVDWGDVIRGNPLGYGSPMRRASEMAWVAGMVQVGIRGLGSGTPDQIADARAWGSRLVTMREFRRLGPDGVAALVPEGADVFLSIDVDGLDLAIMPAVNAPTPGGLFYQDVIELLHGVAARGRIRGAALVELVPDKDRDGLSALTAARLASTVAALMWRGAAPAAGVS</sequence>
<dbReference type="OrthoDB" id="9788689at2"/>
<proteinExistence type="inferred from homology"/>
<dbReference type="SUPFAM" id="SSF52768">
    <property type="entry name" value="Arginase/deacetylase"/>
    <property type="match status" value="1"/>
</dbReference>
<dbReference type="Gene3D" id="3.40.800.10">
    <property type="entry name" value="Ureohydrolase domain"/>
    <property type="match status" value="1"/>
</dbReference>
<feature type="region of interest" description="Disordered" evidence="4">
    <location>
        <begin position="77"/>
        <end position="101"/>
    </location>
</feature>
<dbReference type="PANTHER" id="PTHR11358">
    <property type="entry name" value="ARGINASE/AGMATINASE"/>
    <property type="match status" value="1"/>
</dbReference>
<evidence type="ECO:0000256" key="2">
    <source>
        <dbReference type="ARBA" id="ARBA00022801"/>
    </source>
</evidence>
<comment type="similarity">
    <text evidence="3">Belongs to the arginase family.</text>
</comment>
<name>A0A3S2YL95_9HYPH</name>
<evidence type="ECO:0000256" key="4">
    <source>
        <dbReference type="SAM" id="MobiDB-lite"/>
    </source>
</evidence>
<keyword evidence="2" id="KW-0378">Hydrolase</keyword>
<dbReference type="PROSITE" id="PS51409">
    <property type="entry name" value="ARGINASE_2"/>
    <property type="match status" value="1"/>
</dbReference>
<dbReference type="AlphaFoldDB" id="A0A3S2YL95"/>
<keyword evidence="6" id="KW-1185">Reference proteome</keyword>
<dbReference type="InterPro" id="IPR023696">
    <property type="entry name" value="Ureohydrolase_dom_sf"/>
</dbReference>
<keyword evidence="1" id="KW-0479">Metal-binding</keyword>
<dbReference type="Pfam" id="PF00491">
    <property type="entry name" value="Arginase"/>
    <property type="match status" value="1"/>
</dbReference>
<evidence type="ECO:0000313" key="6">
    <source>
        <dbReference type="Proteomes" id="UP000286997"/>
    </source>
</evidence>
<accession>A0A3S2YL95</accession>